<dbReference type="AlphaFoldDB" id="A0A9N9WNH0"/>
<dbReference type="CDD" id="cd02248">
    <property type="entry name" value="Peptidase_C1A"/>
    <property type="match status" value="1"/>
</dbReference>
<dbReference type="GO" id="GO:0004197">
    <property type="term" value="F:cysteine-type endopeptidase activity"/>
    <property type="evidence" value="ECO:0007669"/>
    <property type="project" value="UniProtKB-EC"/>
</dbReference>
<evidence type="ECO:0000256" key="1">
    <source>
        <dbReference type="ARBA" id="ARBA00008455"/>
    </source>
</evidence>
<feature type="chain" id="PRO_5040326315" description="cathepsin L" evidence="9">
    <location>
        <begin position="20"/>
        <end position="336"/>
    </location>
</feature>
<dbReference type="EMBL" id="OU895877">
    <property type="protein sequence ID" value="CAG9798781.1"/>
    <property type="molecule type" value="Genomic_DNA"/>
</dbReference>
<evidence type="ECO:0000256" key="3">
    <source>
        <dbReference type="ARBA" id="ARBA00022801"/>
    </source>
</evidence>
<reference evidence="12" key="2">
    <citation type="submission" date="2022-10" db="EMBL/GenBank/DDBJ databases">
        <authorList>
            <consortium name="ENA_rothamsted_submissions"/>
            <consortium name="culmorum"/>
            <person name="King R."/>
        </authorList>
    </citation>
    <scope>NUCLEOTIDE SEQUENCE</scope>
</reference>
<evidence type="ECO:0000256" key="2">
    <source>
        <dbReference type="ARBA" id="ARBA00022670"/>
    </source>
</evidence>
<keyword evidence="3" id="KW-0378">Hydrolase</keyword>
<reference evidence="12" key="1">
    <citation type="submission" date="2022-01" db="EMBL/GenBank/DDBJ databases">
        <authorList>
            <person name="King R."/>
        </authorList>
    </citation>
    <scope>NUCLEOTIDE SEQUENCE</scope>
</reference>
<dbReference type="Pfam" id="PF08246">
    <property type="entry name" value="Inhibitor_I29"/>
    <property type="match status" value="1"/>
</dbReference>
<keyword evidence="6" id="KW-1015">Disulfide bond</keyword>
<dbReference type="SMART" id="SM00848">
    <property type="entry name" value="Inhibitor_I29"/>
    <property type="match status" value="1"/>
</dbReference>
<feature type="domain" description="Cathepsin propeptide inhibitor" evidence="11">
    <location>
        <begin position="26"/>
        <end position="86"/>
    </location>
</feature>
<dbReference type="EC" id="3.4.22.15" evidence="8"/>
<evidence type="ECO:0000256" key="7">
    <source>
        <dbReference type="ARBA" id="ARBA00036319"/>
    </source>
</evidence>
<dbReference type="InterPro" id="IPR038765">
    <property type="entry name" value="Papain-like_cys_pep_sf"/>
</dbReference>
<dbReference type="InterPro" id="IPR000169">
    <property type="entry name" value="Pept_cys_AS"/>
</dbReference>
<dbReference type="InterPro" id="IPR013201">
    <property type="entry name" value="Prot_inhib_I29"/>
</dbReference>
<proteinExistence type="inferred from homology"/>
<keyword evidence="9" id="KW-0732">Signal</keyword>
<keyword evidence="4" id="KW-0788">Thiol protease</keyword>
<dbReference type="PROSITE" id="PS00139">
    <property type="entry name" value="THIOL_PROTEASE_CYS"/>
    <property type="match status" value="1"/>
</dbReference>
<keyword evidence="13" id="KW-1185">Reference proteome</keyword>
<accession>A0A9N9WNH0</accession>
<dbReference type="SMART" id="SM00645">
    <property type="entry name" value="Pept_C1"/>
    <property type="match status" value="1"/>
</dbReference>
<dbReference type="Proteomes" id="UP001153620">
    <property type="component" value="Chromosome 1"/>
</dbReference>
<dbReference type="Gene3D" id="3.90.70.10">
    <property type="entry name" value="Cysteine proteinases"/>
    <property type="match status" value="1"/>
</dbReference>
<dbReference type="Pfam" id="PF00112">
    <property type="entry name" value="Peptidase_C1"/>
    <property type="match status" value="1"/>
</dbReference>
<evidence type="ECO:0000256" key="4">
    <source>
        <dbReference type="ARBA" id="ARBA00022807"/>
    </source>
</evidence>
<feature type="signal peptide" evidence="9">
    <location>
        <begin position="1"/>
        <end position="19"/>
    </location>
</feature>
<comment type="catalytic activity">
    <reaction evidence="7">
        <text>Specificity close to that of papain. As compared to cathepsin B, cathepsin L exhibits higher activity toward protein substrates, but has little activity on Z-Arg-Arg-NHMec, and no peptidyl-dipeptidase activity.</text>
        <dbReference type="EC" id="3.4.22.15"/>
    </reaction>
</comment>
<evidence type="ECO:0000256" key="5">
    <source>
        <dbReference type="ARBA" id="ARBA00023145"/>
    </source>
</evidence>
<dbReference type="PRINTS" id="PR00705">
    <property type="entry name" value="PAPAIN"/>
</dbReference>
<dbReference type="FunFam" id="3.90.70.10:FF:000006">
    <property type="entry name" value="Cathepsin S"/>
    <property type="match status" value="1"/>
</dbReference>
<evidence type="ECO:0000256" key="9">
    <source>
        <dbReference type="SAM" id="SignalP"/>
    </source>
</evidence>
<evidence type="ECO:0000313" key="12">
    <source>
        <dbReference type="EMBL" id="CAG9798781.1"/>
    </source>
</evidence>
<dbReference type="InterPro" id="IPR000668">
    <property type="entry name" value="Peptidase_C1A_C"/>
</dbReference>
<gene>
    <name evidence="12" type="ORF">CHIRRI_LOCUS1759</name>
</gene>
<dbReference type="InterPro" id="IPR013128">
    <property type="entry name" value="Peptidase_C1A"/>
</dbReference>
<dbReference type="InterPro" id="IPR039417">
    <property type="entry name" value="Peptidase_C1A_papain-like"/>
</dbReference>
<organism evidence="12 13">
    <name type="scientific">Chironomus riparius</name>
    <dbReference type="NCBI Taxonomy" id="315576"/>
    <lineage>
        <taxon>Eukaryota</taxon>
        <taxon>Metazoa</taxon>
        <taxon>Ecdysozoa</taxon>
        <taxon>Arthropoda</taxon>
        <taxon>Hexapoda</taxon>
        <taxon>Insecta</taxon>
        <taxon>Pterygota</taxon>
        <taxon>Neoptera</taxon>
        <taxon>Endopterygota</taxon>
        <taxon>Diptera</taxon>
        <taxon>Nematocera</taxon>
        <taxon>Chironomoidea</taxon>
        <taxon>Chironomidae</taxon>
        <taxon>Chironominae</taxon>
        <taxon>Chironomus</taxon>
    </lineage>
</organism>
<evidence type="ECO:0000256" key="8">
    <source>
        <dbReference type="ARBA" id="ARBA00038911"/>
    </source>
</evidence>
<protein>
    <recommendedName>
        <fullName evidence="8">cathepsin L</fullName>
        <ecNumber evidence="8">3.4.22.15</ecNumber>
    </recommendedName>
</protein>
<dbReference type="PANTHER" id="PTHR12411">
    <property type="entry name" value="CYSTEINE PROTEASE FAMILY C1-RELATED"/>
    <property type="match status" value="1"/>
</dbReference>
<dbReference type="OrthoDB" id="10253408at2759"/>
<evidence type="ECO:0000259" key="10">
    <source>
        <dbReference type="SMART" id="SM00645"/>
    </source>
</evidence>
<comment type="similarity">
    <text evidence="1">Belongs to the peptidase C1 family.</text>
</comment>
<keyword evidence="2" id="KW-0645">Protease</keyword>
<sequence length="336" mass="38436">MFLGVLFVLGNLLNNYLNSFESIESWNKFKVEYNKSYTTYEEELKRQEIFMDNLRTSLKHNLKHAAGLSTFKMGINQFSDMTYAEFLKINTELASTEQYIKKNYNATVVHDIRSKITNYTSFDWRERGAVTSVKNQGDCGCCYAFAAISALESNIFLKTGKLLDLSEQEIVDCAHGYFTAGCYGGYEIGALNYIQNNGEISIEADYPYVALQEKCKRSVKNISKVSVSIKQFLQPPKEDEHELTRALIEYGPIMVSIDHLHESFMRYSSGIYYEADCKKQNSHAALLIGFGSEAGEDYWIVKNSFGEQWGERGYFRISRNKNNNCEIASEAYIIEV</sequence>
<keyword evidence="5" id="KW-0865">Zymogen</keyword>
<dbReference type="GO" id="GO:0006508">
    <property type="term" value="P:proteolysis"/>
    <property type="evidence" value="ECO:0007669"/>
    <property type="project" value="UniProtKB-KW"/>
</dbReference>
<dbReference type="SUPFAM" id="SSF54001">
    <property type="entry name" value="Cysteine proteinases"/>
    <property type="match status" value="1"/>
</dbReference>
<name>A0A9N9WNH0_9DIPT</name>
<evidence type="ECO:0000313" key="13">
    <source>
        <dbReference type="Proteomes" id="UP001153620"/>
    </source>
</evidence>
<feature type="domain" description="Peptidase C1A papain C-terminal" evidence="10">
    <location>
        <begin position="118"/>
        <end position="335"/>
    </location>
</feature>
<evidence type="ECO:0000259" key="11">
    <source>
        <dbReference type="SMART" id="SM00848"/>
    </source>
</evidence>
<evidence type="ECO:0000256" key="6">
    <source>
        <dbReference type="ARBA" id="ARBA00023157"/>
    </source>
</evidence>